<dbReference type="PANTHER" id="PTHR33397">
    <property type="entry name" value="UPF0331 PROTEIN YUTE"/>
    <property type="match status" value="1"/>
</dbReference>
<evidence type="ECO:0000313" key="6">
    <source>
        <dbReference type="Proteomes" id="UP001211894"/>
    </source>
</evidence>
<dbReference type="InterPro" id="IPR052379">
    <property type="entry name" value="Type_VII_TA_RNase"/>
</dbReference>
<sequence length="146" mass="17076">MYFVDQNKIENTLSYFEAELRLFQSQSAWKSALEKKALERICQMLIECVLDIGNDIIDGFIMRDPGSYHDIMDILIDENVLDQTEGENLKQLITYRKALVQDYLNVNHEELKKALEIYIESLKNFPNRVRTYLNSELGPVTAFKPH</sequence>
<comment type="caution">
    <text evidence="5">The sequence shown here is derived from an EMBL/GenBank/DDBJ whole genome shotgun (WGS) entry which is preliminary data.</text>
</comment>
<dbReference type="Pfam" id="PF01934">
    <property type="entry name" value="HepT-like"/>
    <property type="match status" value="1"/>
</dbReference>
<keyword evidence="2" id="KW-0540">Nuclease</keyword>
<evidence type="ECO:0000313" key="5">
    <source>
        <dbReference type="EMBL" id="MDA7027545.1"/>
    </source>
</evidence>
<gene>
    <name evidence="5" type="ORF">PJ311_13215</name>
</gene>
<reference evidence="5 6" key="1">
    <citation type="submission" date="2023-01" db="EMBL/GenBank/DDBJ databases">
        <title>Bacillus changyiensis sp. nov., isolated from a coastal deposit.</title>
        <authorList>
            <person name="Xiao G."/>
            <person name="Lai Q."/>
            <person name="Hu Z."/>
            <person name="Shao Z."/>
        </authorList>
    </citation>
    <scope>NUCLEOTIDE SEQUENCE [LARGE SCALE GENOMIC DNA]</scope>
    <source>
        <strain evidence="5 6">CLL-7-23</strain>
    </source>
</reference>
<proteinExistence type="inferred from homology"/>
<dbReference type="InterPro" id="IPR037038">
    <property type="entry name" value="HepT-like_sf"/>
</dbReference>
<organism evidence="5 6">
    <name type="scientific">Bacillus changyiensis</name>
    <dbReference type="NCBI Taxonomy" id="3004103"/>
    <lineage>
        <taxon>Bacteria</taxon>
        <taxon>Bacillati</taxon>
        <taxon>Bacillota</taxon>
        <taxon>Bacilli</taxon>
        <taxon>Bacillales</taxon>
        <taxon>Bacillaceae</taxon>
        <taxon>Bacillus</taxon>
    </lineage>
</organism>
<dbReference type="PANTHER" id="PTHR33397:SF5">
    <property type="entry name" value="RNASE YUTE-RELATED"/>
    <property type="match status" value="1"/>
</dbReference>
<evidence type="ECO:0000256" key="1">
    <source>
        <dbReference type="ARBA" id="ARBA00022649"/>
    </source>
</evidence>
<comment type="similarity">
    <text evidence="4">Belongs to the HepT RNase toxin family.</text>
</comment>
<evidence type="ECO:0000256" key="3">
    <source>
        <dbReference type="ARBA" id="ARBA00022801"/>
    </source>
</evidence>
<dbReference type="EMBL" id="JAQKAB010000008">
    <property type="protein sequence ID" value="MDA7027545.1"/>
    <property type="molecule type" value="Genomic_DNA"/>
</dbReference>
<dbReference type="Gene3D" id="1.20.120.580">
    <property type="entry name" value="bsu32300-like"/>
    <property type="match status" value="1"/>
</dbReference>
<dbReference type="InterPro" id="IPR008201">
    <property type="entry name" value="HepT-like"/>
</dbReference>
<protein>
    <submittedName>
        <fullName evidence="5">DUF86 domain-containing protein</fullName>
    </submittedName>
</protein>
<evidence type="ECO:0000256" key="2">
    <source>
        <dbReference type="ARBA" id="ARBA00022722"/>
    </source>
</evidence>
<keyword evidence="1" id="KW-1277">Toxin-antitoxin system</keyword>
<dbReference type="RefSeq" id="WP_271341379.1">
    <property type="nucleotide sequence ID" value="NZ_JAQKAB010000008.1"/>
</dbReference>
<evidence type="ECO:0000256" key="4">
    <source>
        <dbReference type="ARBA" id="ARBA00024207"/>
    </source>
</evidence>
<accession>A0ABT4X5H3</accession>
<keyword evidence="3" id="KW-0378">Hydrolase</keyword>
<name>A0ABT4X5H3_9BACI</name>
<dbReference type="Proteomes" id="UP001211894">
    <property type="component" value="Unassembled WGS sequence"/>
</dbReference>
<keyword evidence="6" id="KW-1185">Reference proteome</keyword>